<organism evidence="2 3">
    <name type="scientific">Cuscuta europaea</name>
    <name type="common">European dodder</name>
    <dbReference type="NCBI Taxonomy" id="41803"/>
    <lineage>
        <taxon>Eukaryota</taxon>
        <taxon>Viridiplantae</taxon>
        <taxon>Streptophyta</taxon>
        <taxon>Embryophyta</taxon>
        <taxon>Tracheophyta</taxon>
        <taxon>Spermatophyta</taxon>
        <taxon>Magnoliopsida</taxon>
        <taxon>eudicotyledons</taxon>
        <taxon>Gunneridae</taxon>
        <taxon>Pentapetalae</taxon>
        <taxon>asterids</taxon>
        <taxon>lamiids</taxon>
        <taxon>Solanales</taxon>
        <taxon>Convolvulaceae</taxon>
        <taxon>Cuscuteae</taxon>
        <taxon>Cuscuta</taxon>
        <taxon>Cuscuta subgen. Cuscuta</taxon>
    </lineage>
</organism>
<dbReference type="AlphaFoldDB" id="A0A9P0YXU7"/>
<dbReference type="OrthoDB" id="1745225at2759"/>
<gene>
    <name evidence="2" type="ORF">CEURO_LOCUS7139</name>
</gene>
<dbReference type="EMBL" id="CAMAPE010000011">
    <property type="protein sequence ID" value="CAH9079514.1"/>
    <property type="molecule type" value="Genomic_DNA"/>
</dbReference>
<evidence type="ECO:0000256" key="1">
    <source>
        <dbReference type="SAM" id="MobiDB-lite"/>
    </source>
</evidence>
<sequence>MANDTESSSHGVQRAPGKSNRRKINDPSSSYYLSNSDAADGNPNSDFTRVPGFTKEQWQSFLKLVQNWTAKLIKKVEKLGSIPVTLPNGAVTQATHMGSTYEDTDWSG</sequence>
<proteinExistence type="predicted"/>
<evidence type="ECO:0000313" key="2">
    <source>
        <dbReference type="EMBL" id="CAH9079514.1"/>
    </source>
</evidence>
<accession>A0A9P0YXU7</accession>
<dbReference type="Proteomes" id="UP001152484">
    <property type="component" value="Unassembled WGS sequence"/>
</dbReference>
<name>A0A9P0YXU7_CUSEU</name>
<reference evidence="2" key="1">
    <citation type="submission" date="2022-07" db="EMBL/GenBank/DDBJ databases">
        <authorList>
            <person name="Macas J."/>
            <person name="Novak P."/>
            <person name="Neumann P."/>
        </authorList>
    </citation>
    <scope>NUCLEOTIDE SEQUENCE</scope>
</reference>
<comment type="caution">
    <text evidence="2">The sequence shown here is derived from an EMBL/GenBank/DDBJ whole genome shotgun (WGS) entry which is preliminary data.</text>
</comment>
<keyword evidence="3" id="KW-1185">Reference proteome</keyword>
<feature type="region of interest" description="Disordered" evidence="1">
    <location>
        <begin position="1"/>
        <end position="51"/>
    </location>
</feature>
<protein>
    <submittedName>
        <fullName evidence="2">Uncharacterized protein</fullName>
    </submittedName>
</protein>
<feature type="compositionally biased region" description="Polar residues" evidence="1">
    <location>
        <begin position="26"/>
        <end position="47"/>
    </location>
</feature>
<evidence type="ECO:0000313" key="3">
    <source>
        <dbReference type="Proteomes" id="UP001152484"/>
    </source>
</evidence>
<feature type="compositionally biased region" description="Polar residues" evidence="1">
    <location>
        <begin position="1"/>
        <end position="11"/>
    </location>
</feature>